<proteinExistence type="predicted"/>
<feature type="region of interest" description="Disordered" evidence="1">
    <location>
        <begin position="430"/>
        <end position="455"/>
    </location>
</feature>
<keyword evidence="3" id="KW-0732">Signal</keyword>
<dbReference type="STRING" id="1802685.A3C88_00520"/>
<keyword evidence="2" id="KW-1133">Transmembrane helix</keyword>
<feature type="transmembrane region" description="Helical" evidence="2">
    <location>
        <begin position="528"/>
        <end position="553"/>
    </location>
</feature>
<evidence type="ECO:0000256" key="1">
    <source>
        <dbReference type="SAM" id="MobiDB-lite"/>
    </source>
</evidence>
<dbReference type="InterPro" id="IPR043993">
    <property type="entry name" value="T4SS_pilin"/>
</dbReference>
<feature type="signal peptide" evidence="3">
    <location>
        <begin position="1"/>
        <end position="24"/>
    </location>
</feature>
<reference evidence="4 5" key="1">
    <citation type="journal article" date="2016" name="Nat. Commun.">
        <title>Thousands of microbial genomes shed light on interconnected biogeochemical processes in an aquifer system.</title>
        <authorList>
            <person name="Anantharaman K."/>
            <person name="Brown C.T."/>
            <person name="Hug L.A."/>
            <person name="Sharon I."/>
            <person name="Castelle C.J."/>
            <person name="Probst A.J."/>
            <person name="Thomas B.C."/>
            <person name="Singh A."/>
            <person name="Wilkins M.J."/>
            <person name="Karaoz U."/>
            <person name="Brodie E.L."/>
            <person name="Williams K.H."/>
            <person name="Hubbard S.S."/>
            <person name="Banfield J.F."/>
        </authorList>
    </citation>
    <scope>NUCLEOTIDE SEQUENCE [LARGE SCALE GENOMIC DNA]</scope>
</reference>
<sequence>MKIMRSSLKITIIVCMTLAGTLLIGNETSAVDACQIKSFTNLKNRTFTTGRDVVDIQVVGNGCVATPPWEGSINIYEVDTGPDDLIRTIPFTFQAAQVSGGDSAANVSFKFTNDDYARGDDERPSEQMYIEVAVGTQEVLNETDIFTVLPPTTLPTDCKLTSTSWVEQTAVVGQKVRMRAVGENCNGWEVAFNIYDFDGASNDYITTVRKHFGASPTTTVIAEYTFTAGDYVKGTGGPEGGELELYIEAVAGSSTIRSTSNMALKEGVAGNCQLSTAQWRWTFRAQPIVGSTVQLVVNGANCAGGFAGIDLYERDTGLVDDKYPARLTAQFNTAGTQAVVNWIVDGTWDDDNIGSYEFYFEAAAGNAKVTSGVLNNTSGIPLRSQNGCLNCNAVLAPSTCQCADGFSGDRSLAGTCDAVCKDHIGDAKTSSGGGGTGGGGTGGSGGGGTGGGSGGGSGTASQSYVFNLTNPLCTDNSCPETIFDVLNIITRWMLRIAIPLAVIFILYAGFLFLTAGPYPNNINKARDILKWTVVGLAIIFIGRGFITLIFSIIDLGGDGSGQEQQNTPTSGSASGVLGNACQQDSQCSTGLRCKGTSTEKICQYPNGNGDREPCLANGNNCLQGYTCNMTNAKQVDGQMIGECRVNGGIGDFCQRDNNCLSGLKCNEICQRRDGNEFGEFCVSDANPSNCKSNACATSQGSDYGTCR</sequence>
<keyword evidence="2" id="KW-0472">Membrane</keyword>
<organism evidence="4 5">
    <name type="scientific">Candidatus Yanofskybacteria bacterium RIFCSPHIGHO2_02_FULL_50_12</name>
    <dbReference type="NCBI Taxonomy" id="1802685"/>
    <lineage>
        <taxon>Bacteria</taxon>
        <taxon>Candidatus Yanofskyibacteriota</taxon>
    </lineage>
</organism>
<feature type="transmembrane region" description="Helical" evidence="2">
    <location>
        <begin position="492"/>
        <end position="516"/>
    </location>
</feature>
<evidence type="ECO:0000313" key="4">
    <source>
        <dbReference type="EMBL" id="OGN16916.1"/>
    </source>
</evidence>
<comment type="caution">
    <text evidence="4">The sequence shown here is derived from an EMBL/GenBank/DDBJ whole genome shotgun (WGS) entry which is preliminary data.</text>
</comment>
<evidence type="ECO:0000256" key="2">
    <source>
        <dbReference type="SAM" id="Phobius"/>
    </source>
</evidence>
<feature type="compositionally biased region" description="Gly residues" evidence="1">
    <location>
        <begin position="431"/>
        <end position="455"/>
    </location>
</feature>
<dbReference type="Proteomes" id="UP000178117">
    <property type="component" value="Unassembled WGS sequence"/>
</dbReference>
<feature type="chain" id="PRO_5009535598" evidence="3">
    <location>
        <begin position="25"/>
        <end position="707"/>
    </location>
</feature>
<dbReference type="AlphaFoldDB" id="A0A1F8FWW1"/>
<gene>
    <name evidence="4" type="ORF">A3C88_00520</name>
</gene>
<accession>A0A1F8FWW1</accession>
<dbReference type="EMBL" id="MGJZ01000022">
    <property type="protein sequence ID" value="OGN16916.1"/>
    <property type="molecule type" value="Genomic_DNA"/>
</dbReference>
<keyword evidence="2" id="KW-0812">Transmembrane</keyword>
<name>A0A1F8FWW1_9BACT</name>
<dbReference type="Pfam" id="PF18895">
    <property type="entry name" value="T4SS_pilin"/>
    <property type="match status" value="1"/>
</dbReference>
<evidence type="ECO:0000256" key="3">
    <source>
        <dbReference type="SAM" id="SignalP"/>
    </source>
</evidence>
<evidence type="ECO:0000313" key="5">
    <source>
        <dbReference type="Proteomes" id="UP000178117"/>
    </source>
</evidence>
<protein>
    <submittedName>
        <fullName evidence="4">Uncharacterized protein</fullName>
    </submittedName>
</protein>